<organism evidence="2 3">
    <name type="scientific">Agrilus planipennis</name>
    <name type="common">Emerald ash borer</name>
    <name type="synonym">Agrilus marcopoli</name>
    <dbReference type="NCBI Taxonomy" id="224129"/>
    <lineage>
        <taxon>Eukaryota</taxon>
        <taxon>Metazoa</taxon>
        <taxon>Ecdysozoa</taxon>
        <taxon>Arthropoda</taxon>
        <taxon>Hexapoda</taxon>
        <taxon>Insecta</taxon>
        <taxon>Pterygota</taxon>
        <taxon>Neoptera</taxon>
        <taxon>Endopterygota</taxon>
        <taxon>Coleoptera</taxon>
        <taxon>Polyphaga</taxon>
        <taxon>Elateriformia</taxon>
        <taxon>Buprestoidea</taxon>
        <taxon>Buprestidae</taxon>
        <taxon>Agrilinae</taxon>
        <taxon>Agrilus</taxon>
    </lineage>
</organism>
<feature type="compositionally biased region" description="Basic residues" evidence="1">
    <location>
        <begin position="230"/>
        <end position="239"/>
    </location>
</feature>
<feature type="compositionally biased region" description="Low complexity" evidence="1">
    <location>
        <begin position="153"/>
        <end position="162"/>
    </location>
</feature>
<keyword evidence="2" id="KW-1185">Reference proteome</keyword>
<feature type="compositionally biased region" description="Polar residues" evidence="1">
    <location>
        <begin position="1"/>
        <end position="19"/>
    </location>
</feature>
<gene>
    <name evidence="3" type="primary">LOC112905244</name>
</gene>
<feature type="compositionally biased region" description="Basic and acidic residues" evidence="1">
    <location>
        <begin position="1195"/>
        <end position="1204"/>
    </location>
</feature>
<feature type="compositionally biased region" description="Low complexity" evidence="1">
    <location>
        <begin position="240"/>
        <end position="252"/>
    </location>
</feature>
<dbReference type="KEGG" id="apln:112905244"/>
<feature type="compositionally biased region" description="Polar residues" evidence="1">
    <location>
        <begin position="952"/>
        <end position="967"/>
    </location>
</feature>
<feature type="compositionally biased region" description="Basic and acidic residues" evidence="1">
    <location>
        <begin position="968"/>
        <end position="979"/>
    </location>
</feature>
<feature type="region of interest" description="Disordered" evidence="1">
    <location>
        <begin position="152"/>
        <end position="181"/>
    </location>
</feature>
<reference evidence="3" key="1">
    <citation type="submission" date="2025-08" db="UniProtKB">
        <authorList>
            <consortium name="RefSeq"/>
        </authorList>
    </citation>
    <scope>IDENTIFICATION</scope>
    <source>
        <tissue evidence="3">Entire body</tissue>
    </source>
</reference>
<protein>
    <submittedName>
        <fullName evidence="3">Uncharacterized protein LOC112905244</fullName>
    </submittedName>
</protein>
<feature type="region of interest" description="Disordered" evidence="1">
    <location>
        <begin position="951"/>
        <end position="979"/>
    </location>
</feature>
<evidence type="ECO:0000256" key="1">
    <source>
        <dbReference type="SAM" id="MobiDB-lite"/>
    </source>
</evidence>
<feature type="compositionally biased region" description="Polar residues" evidence="1">
    <location>
        <begin position="1177"/>
        <end position="1193"/>
    </location>
</feature>
<feature type="compositionally biased region" description="Polar residues" evidence="1">
    <location>
        <begin position="95"/>
        <end position="108"/>
    </location>
</feature>
<evidence type="ECO:0000313" key="3">
    <source>
        <dbReference type="RefSeq" id="XP_025833038.1"/>
    </source>
</evidence>
<dbReference type="Proteomes" id="UP000192223">
    <property type="component" value="Unplaced"/>
</dbReference>
<feature type="region of interest" description="Disordered" evidence="1">
    <location>
        <begin position="776"/>
        <end position="807"/>
    </location>
</feature>
<sequence length="1289" mass="143993">MSGSSEKSNELESWNSSKTEAGRKNLVADNSGQNFTVPKKNEPKKLSSSVRIESENLSNYRDRKAKGEGGSTHDYAKNLETIRNKLKLLDISQRSSSISTNNDVQAQRSSSSFTSVSPRTAGLHISAPTSTKTYFPNVISNKEKKIDAETTFSNSLSSSNSSPKNDKLVKHKQVSDGSTSRSAKIINIYSPRKKMYFTSSSISNSSSNGSCFAHFDKGCRRTVVNEKAKHLPQHPKKKATSSGSTSGSSRKSQFNEISKAKRRTRKHLKKRDMSIVEVLNKVCKPKYEQPSNQSKKDTCDNVSFSTSTTDEDEEIEKELSDVPLAVEHQNVTSPLKTKRESPEPFSSRIQNFGLPDSGESSIKKYSCSIDHKQPEVRPITRRNKQTSPSKGTSKSLPMKSTKSEIRSQLQKMSQSAVSKNQNPKIKSCTTVKLATPTNLKKHTKVKEKSDCVTKLTTIKSSSSFNNTLPELCKVRIDSDVAVKSASFRKIKKSVDRIQSKCIKPKILEKTENLTLTAMICSPKEEVSSASTKSGTSPSQLTLTSPTVTERKSKKTVPSYKFPFPSATIPRAFTLEGLLCDTVNSPSKQSKVKKKSATPPCNPVSNVDDLRVYSTHLDLPNAFHSDKIKSSSYLIPYLKKKNRIHNTRRATTGDSSINRRGFSHTKSIQFTVSPKKWLLTRQSKSLPGKSNSKSSGSSQKNVETMFLNLSYSNPSTSHSETYFSETLSCPIPSKRICMREDQDYDVFQIIIENDDNSSIASTCTSPPKKMCVREKTPEISENVSTDSKKNFSDISGTPSEKDSVESVPSDDFKNSILSMLLEWRAKEIEKINGKEQMKDKSTISWVNQSSNNELCLAKNVTSESESKDEAIINDKYKMEAFAESESKEDIDLSVDFDEERFEQQLAVISEETRIVSEEDVNLRTINSTERLSIDEDLMLKLPLEPEVNVIGSLPTSASRRSNGGQNNSLREKQDATTSVEDLRLPMENKETYTSHESFRKDVGQQYELTEDGLYNKDVTASKASGKILDEKTETYNKSSWVCGCFLMPLLERSVFEAYQVPYGEGDPIISLLELNDAITMERTQQKITPNVSILEINELDDQISNDNVTSTSVREVYLNGDDDAMVPLNPNLMLSLDVPKKFLRLYDFPAFTRITTIAGSCESCVSLWEKNDIVLTEPTGSKLSSPKGRSTSNTRKSKDVSWGDNLMPEKKLPNLKDDFDQTLLTVLYRSRCSAVHSPDKSTSSICRCHSERGFSETSESQDEDGKQSGCFSCFRRLFGRRKKRFFDSHS</sequence>
<evidence type="ECO:0000313" key="2">
    <source>
        <dbReference type="Proteomes" id="UP000192223"/>
    </source>
</evidence>
<feature type="region of interest" description="Disordered" evidence="1">
    <location>
        <begin position="226"/>
        <end position="271"/>
    </location>
</feature>
<dbReference type="GeneID" id="112905244"/>
<feature type="compositionally biased region" description="Polar residues" evidence="1">
    <location>
        <begin position="385"/>
        <end position="423"/>
    </location>
</feature>
<feature type="region of interest" description="Disordered" evidence="1">
    <location>
        <begin position="527"/>
        <end position="554"/>
    </location>
</feature>
<feature type="compositionally biased region" description="Low complexity" evidence="1">
    <location>
        <begin position="527"/>
        <end position="546"/>
    </location>
</feature>
<accession>A0A7F5RAP6</accession>
<proteinExistence type="predicted"/>
<feature type="region of interest" description="Disordered" evidence="1">
    <location>
        <begin position="287"/>
        <end position="423"/>
    </location>
</feature>
<feature type="compositionally biased region" description="Polar residues" evidence="1">
    <location>
        <begin position="46"/>
        <end position="59"/>
    </location>
</feature>
<dbReference type="InParanoid" id="A0A7F5RAP6"/>
<feature type="region of interest" description="Disordered" evidence="1">
    <location>
        <begin position="1177"/>
        <end position="1204"/>
    </location>
</feature>
<feature type="compositionally biased region" description="Basic residues" evidence="1">
    <location>
        <begin position="260"/>
        <end position="270"/>
    </location>
</feature>
<feature type="region of interest" description="Disordered" evidence="1">
    <location>
        <begin position="95"/>
        <end position="119"/>
    </location>
</feature>
<feature type="region of interest" description="Disordered" evidence="1">
    <location>
        <begin position="1"/>
        <end position="76"/>
    </location>
</feature>
<dbReference type="RefSeq" id="XP_025833038.1">
    <property type="nucleotide sequence ID" value="XM_025977253.1"/>
</dbReference>
<name>A0A7F5RAP6_AGRPL</name>